<keyword evidence="2" id="KW-1185">Reference proteome</keyword>
<dbReference type="Proteomes" id="UP000682843">
    <property type="component" value="Chromosome"/>
</dbReference>
<proteinExistence type="predicted"/>
<dbReference type="RefSeq" id="WP_211911164.1">
    <property type="nucleotide sequence ID" value="NZ_CP036498.1"/>
</dbReference>
<reference evidence="1 2" key="1">
    <citation type="submission" date="2019-02" db="EMBL/GenBank/DDBJ databases">
        <title>Emended description of the genus Rhodopseudomonas and description of Rhodopseudomonas albus sp. nov., a non-phototrophic, heavy-metal-tolerant bacterium isolated from garden soil.</title>
        <authorList>
            <person name="Bao Z."/>
            <person name="Cao W.W."/>
            <person name="Sato Y."/>
            <person name="Nishizawa T."/>
            <person name="Zhao J."/>
            <person name="Guo Y."/>
            <person name="Ohta H."/>
        </authorList>
    </citation>
    <scope>NUCLEOTIDE SEQUENCE [LARGE SCALE GENOMIC DNA]</scope>
    <source>
        <strain evidence="1 2">SK50-23</strain>
    </source>
</reference>
<gene>
    <name evidence="1" type="ORF">RPMA_01445</name>
</gene>
<dbReference type="EMBL" id="CP036498">
    <property type="protein sequence ID" value="QUS37676.1"/>
    <property type="molecule type" value="Genomic_DNA"/>
</dbReference>
<accession>A0ABX8A3Y8</accession>
<evidence type="ECO:0000313" key="1">
    <source>
        <dbReference type="EMBL" id="QUS37676.1"/>
    </source>
</evidence>
<organism evidence="1 2">
    <name type="scientific">Tardiphaga alba</name>
    <dbReference type="NCBI Taxonomy" id="340268"/>
    <lineage>
        <taxon>Bacteria</taxon>
        <taxon>Pseudomonadati</taxon>
        <taxon>Pseudomonadota</taxon>
        <taxon>Alphaproteobacteria</taxon>
        <taxon>Hyphomicrobiales</taxon>
        <taxon>Nitrobacteraceae</taxon>
        <taxon>Tardiphaga</taxon>
    </lineage>
</organism>
<sequence>MRRMEVMEQVFDLNNLRLCRSSHGDLESCHDQTFSGHGECVVTIRFGGQHDAISSDQGIAANVQIECDGG</sequence>
<evidence type="ECO:0000313" key="2">
    <source>
        <dbReference type="Proteomes" id="UP000682843"/>
    </source>
</evidence>
<name>A0ABX8A3Y8_9BRAD</name>
<protein>
    <submittedName>
        <fullName evidence="1">Uncharacterized protein</fullName>
    </submittedName>
</protein>